<reference evidence="2" key="1">
    <citation type="journal article" date="2021" name="PeerJ">
        <title>Extensive microbial diversity within the chicken gut microbiome revealed by metagenomics and culture.</title>
        <authorList>
            <person name="Gilroy R."/>
            <person name="Ravi A."/>
            <person name="Getino M."/>
            <person name="Pursley I."/>
            <person name="Horton D.L."/>
            <person name="Alikhan N.F."/>
            <person name="Baker D."/>
            <person name="Gharbi K."/>
            <person name="Hall N."/>
            <person name="Watson M."/>
            <person name="Adriaenssens E.M."/>
            <person name="Foster-Nyarko E."/>
            <person name="Jarju S."/>
            <person name="Secka A."/>
            <person name="Antonio M."/>
            <person name="Oren A."/>
            <person name="Chaudhuri R.R."/>
            <person name="La Ragione R."/>
            <person name="Hildebrand F."/>
            <person name="Pallen M.J."/>
        </authorList>
    </citation>
    <scope>NUCLEOTIDE SEQUENCE</scope>
    <source>
        <strain evidence="2">USAMLcec4-12693</strain>
    </source>
</reference>
<reference evidence="2" key="2">
    <citation type="submission" date="2021-09" db="EMBL/GenBank/DDBJ databases">
        <authorList>
            <person name="Gilroy R."/>
        </authorList>
    </citation>
    <scope>NUCLEOTIDE SEQUENCE</scope>
    <source>
        <strain evidence="2">USAMLcec4-12693</strain>
    </source>
</reference>
<dbReference type="InterPro" id="IPR003141">
    <property type="entry name" value="Pol/His_phosphatase_N"/>
</dbReference>
<dbReference type="GO" id="GO:0008270">
    <property type="term" value="F:zinc ion binding"/>
    <property type="evidence" value="ECO:0007669"/>
    <property type="project" value="TreeGrafter"/>
</dbReference>
<sequence length="241" mass="27111">MNIRIDTHSHTLASGHAYNTLREMAAMAAEKGLEGLAVTEHAPEMPGSCQLYYFQNLRVVPRTLYNIHLLLGTELNIMDREGNVDLPQGVIRDLDIAIASLHTPCFKDERIQENVMQAYLSVMENPYIDIIGHPDDGRFPADYEVLAREAKRTGTLLEVNNSSLRPDGYRANTTENCLKMLEACKKEGTMVVFGSDAHFDLDIAEYPFAEELVRKTAFPEELVANTSYGKLISLLKHRKKV</sequence>
<dbReference type="EMBL" id="DYXE01000092">
    <property type="protein sequence ID" value="HJH50929.1"/>
    <property type="molecule type" value="Genomic_DNA"/>
</dbReference>
<gene>
    <name evidence="2" type="ORF">K8V39_11810</name>
</gene>
<evidence type="ECO:0000259" key="1">
    <source>
        <dbReference type="SMART" id="SM00481"/>
    </source>
</evidence>
<proteinExistence type="predicted"/>
<dbReference type="PANTHER" id="PTHR36928">
    <property type="entry name" value="PHOSPHATASE YCDX-RELATED"/>
    <property type="match status" value="1"/>
</dbReference>
<comment type="caution">
    <text evidence="2">The sequence shown here is derived from an EMBL/GenBank/DDBJ whole genome shotgun (WGS) entry which is preliminary data.</text>
</comment>
<dbReference type="SMART" id="SM00481">
    <property type="entry name" value="POLIIIAc"/>
    <property type="match status" value="1"/>
</dbReference>
<name>A0A9D3AKA8_9FIRM</name>
<dbReference type="InterPro" id="IPR004013">
    <property type="entry name" value="PHP_dom"/>
</dbReference>
<dbReference type="Gene3D" id="3.20.20.140">
    <property type="entry name" value="Metal-dependent hydrolases"/>
    <property type="match status" value="1"/>
</dbReference>
<accession>A0A9D3AKA8</accession>
<dbReference type="Pfam" id="PF02811">
    <property type="entry name" value="PHP"/>
    <property type="match status" value="1"/>
</dbReference>
<dbReference type="CDD" id="cd07437">
    <property type="entry name" value="PHP_HisPPase_Ycdx_like"/>
    <property type="match status" value="1"/>
</dbReference>
<dbReference type="AlphaFoldDB" id="A0A9D3AKA8"/>
<dbReference type="GO" id="GO:0042578">
    <property type="term" value="F:phosphoric ester hydrolase activity"/>
    <property type="evidence" value="ECO:0007669"/>
    <property type="project" value="TreeGrafter"/>
</dbReference>
<dbReference type="InterPro" id="IPR050243">
    <property type="entry name" value="PHP_phosphatase"/>
</dbReference>
<organism evidence="2 3">
    <name type="scientific">Merdimonas faecis</name>
    <dbReference type="NCBI Taxonomy" id="1653435"/>
    <lineage>
        <taxon>Bacteria</taxon>
        <taxon>Bacillati</taxon>
        <taxon>Bacillota</taxon>
        <taxon>Clostridia</taxon>
        <taxon>Lachnospirales</taxon>
        <taxon>Lachnospiraceae</taxon>
        <taxon>Merdimonas</taxon>
    </lineage>
</organism>
<dbReference type="NCBIfam" id="NF006702">
    <property type="entry name" value="PRK09248.1"/>
    <property type="match status" value="1"/>
</dbReference>
<feature type="domain" description="Polymerase/histidinol phosphatase N-terminal" evidence="1">
    <location>
        <begin position="5"/>
        <end position="79"/>
    </location>
</feature>
<dbReference type="RefSeq" id="WP_070088792.1">
    <property type="nucleotide sequence ID" value="NZ_CABMJS010000016.1"/>
</dbReference>
<dbReference type="SUPFAM" id="SSF89550">
    <property type="entry name" value="PHP domain-like"/>
    <property type="match status" value="1"/>
</dbReference>
<dbReference type="OrthoDB" id="9808747at2"/>
<dbReference type="PANTHER" id="PTHR36928:SF1">
    <property type="entry name" value="PHOSPHATASE YCDX-RELATED"/>
    <property type="match status" value="1"/>
</dbReference>
<evidence type="ECO:0000313" key="3">
    <source>
        <dbReference type="Proteomes" id="UP000813420"/>
    </source>
</evidence>
<dbReference type="InterPro" id="IPR016195">
    <property type="entry name" value="Pol/histidinol_Pase-like"/>
</dbReference>
<dbReference type="Proteomes" id="UP000813420">
    <property type="component" value="Unassembled WGS sequence"/>
</dbReference>
<protein>
    <submittedName>
        <fullName evidence="2">Phosphatase</fullName>
    </submittedName>
</protein>
<evidence type="ECO:0000313" key="2">
    <source>
        <dbReference type="EMBL" id="HJH50929.1"/>
    </source>
</evidence>
<dbReference type="GO" id="GO:0005829">
    <property type="term" value="C:cytosol"/>
    <property type="evidence" value="ECO:0007669"/>
    <property type="project" value="TreeGrafter"/>
</dbReference>